<feature type="domain" description="Integrase catalytic" evidence="1">
    <location>
        <begin position="100"/>
        <end position="276"/>
    </location>
</feature>
<gene>
    <name evidence="2" type="ORF">ACD_71C00020G0003</name>
</gene>
<dbReference type="EMBL" id="AMFJ01028751">
    <property type="protein sequence ID" value="EKD44747.1"/>
    <property type="molecule type" value="Genomic_DNA"/>
</dbReference>
<proteinExistence type="predicted"/>
<accession>K1Z5H4</accession>
<dbReference type="GO" id="GO:0003676">
    <property type="term" value="F:nucleic acid binding"/>
    <property type="evidence" value="ECO:0007669"/>
    <property type="project" value="InterPro"/>
</dbReference>
<protein>
    <submittedName>
        <fullName evidence="2">Insertion element transposase</fullName>
    </submittedName>
</protein>
<dbReference type="InterPro" id="IPR001584">
    <property type="entry name" value="Integrase_cat-core"/>
</dbReference>
<reference evidence="2" key="1">
    <citation type="journal article" date="2012" name="Science">
        <title>Fermentation, hydrogen, and sulfur metabolism in multiple uncultivated bacterial phyla.</title>
        <authorList>
            <person name="Wrighton K.C."/>
            <person name="Thomas B.C."/>
            <person name="Sharon I."/>
            <person name="Miller C.S."/>
            <person name="Castelle C.J."/>
            <person name="VerBerkmoes N.C."/>
            <person name="Wilkins M.J."/>
            <person name="Hettich R.L."/>
            <person name="Lipton M.S."/>
            <person name="Williams K.H."/>
            <person name="Long P.E."/>
            <person name="Banfield J.F."/>
        </authorList>
    </citation>
    <scope>NUCLEOTIDE SEQUENCE [LARGE SCALE GENOMIC DNA]</scope>
</reference>
<name>K1Z5H4_9BACT</name>
<dbReference type="InterPro" id="IPR036397">
    <property type="entry name" value="RNaseH_sf"/>
</dbReference>
<dbReference type="SUPFAM" id="SSF53098">
    <property type="entry name" value="Ribonuclease H-like"/>
    <property type="match status" value="1"/>
</dbReference>
<dbReference type="PROSITE" id="PS50994">
    <property type="entry name" value="INTEGRASE"/>
    <property type="match status" value="1"/>
</dbReference>
<comment type="caution">
    <text evidence="2">The sequence shown here is derived from an EMBL/GenBank/DDBJ whole genome shotgun (WGS) entry which is preliminary data.</text>
</comment>
<sequence>MHSLTKITPLIRKEIYFKYKEKMKETKWKRKEEYYVELWAFYWVHYNLIRKIIKRAKNGDFTVHKSTTKANLWYCFKSYTKAERKLLKTLNRNAGIIRYEKEMAGEMVHIDVHKQKNIKWENPKKKKYWAGLIDDATRLTYAEVLPNKRAKTLADFMRRAYKWFLSRGITIKKLLSDNGLEFTTHHKESRHLHSFEVMLRKLNIIHKYTRVRRPQTNGKIERFWRLINDNFFYKHTFTSHKDFNMRFMDWLTFYNCKRPHGGIKYLTPMEKFEKLLEQNLVCL</sequence>
<organism evidence="2">
    <name type="scientific">uncultured bacterium</name>
    <name type="common">gcode 4</name>
    <dbReference type="NCBI Taxonomy" id="1234023"/>
    <lineage>
        <taxon>Bacteria</taxon>
        <taxon>environmental samples</taxon>
    </lineage>
</organism>
<dbReference type="InterPro" id="IPR012337">
    <property type="entry name" value="RNaseH-like_sf"/>
</dbReference>
<dbReference type="GO" id="GO:0015074">
    <property type="term" value="P:DNA integration"/>
    <property type="evidence" value="ECO:0007669"/>
    <property type="project" value="InterPro"/>
</dbReference>
<evidence type="ECO:0000259" key="1">
    <source>
        <dbReference type="PROSITE" id="PS50994"/>
    </source>
</evidence>
<dbReference type="Pfam" id="PF13683">
    <property type="entry name" value="rve_3"/>
    <property type="match status" value="1"/>
</dbReference>
<dbReference type="PANTHER" id="PTHR35004">
    <property type="entry name" value="TRANSPOSASE RV3428C-RELATED"/>
    <property type="match status" value="1"/>
</dbReference>
<evidence type="ECO:0000313" key="2">
    <source>
        <dbReference type="EMBL" id="EKD44747.1"/>
    </source>
</evidence>
<dbReference type="AlphaFoldDB" id="K1Z5H4"/>
<dbReference type="Gene3D" id="3.30.420.10">
    <property type="entry name" value="Ribonuclease H-like superfamily/Ribonuclease H"/>
    <property type="match status" value="1"/>
</dbReference>
<dbReference type="PANTHER" id="PTHR35004:SF7">
    <property type="entry name" value="INTEGRASE PROTEIN"/>
    <property type="match status" value="1"/>
</dbReference>